<accession>A0A8C9N0A8</accession>
<feature type="transmembrane region" description="Helical" evidence="1">
    <location>
        <begin position="47"/>
        <end position="69"/>
    </location>
</feature>
<keyword evidence="1" id="KW-0812">Transmembrane</keyword>
<sequence length="135" mass="15397">VKLIKGGARPASKLGSLVLMQITLFLQDFEVCNEDSKGCLSREDSTVGLVMSFLVETLKGIYFFILLNFMSTRKIAQLYHNEINRGFLPFEDFKKAFNSVFPKLSEKIIFERCDVPHSTVSDGDREIQHKKAFQV</sequence>
<organism evidence="2 3">
    <name type="scientific">Serinus canaria</name>
    <name type="common">Island canary</name>
    <name type="synonym">Fringilla canaria</name>
    <dbReference type="NCBI Taxonomy" id="9135"/>
    <lineage>
        <taxon>Eukaryota</taxon>
        <taxon>Metazoa</taxon>
        <taxon>Chordata</taxon>
        <taxon>Craniata</taxon>
        <taxon>Vertebrata</taxon>
        <taxon>Euteleostomi</taxon>
        <taxon>Archelosauria</taxon>
        <taxon>Archosauria</taxon>
        <taxon>Dinosauria</taxon>
        <taxon>Saurischia</taxon>
        <taxon>Theropoda</taxon>
        <taxon>Coelurosauria</taxon>
        <taxon>Aves</taxon>
        <taxon>Neognathae</taxon>
        <taxon>Neoaves</taxon>
        <taxon>Telluraves</taxon>
        <taxon>Australaves</taxon>
        <taxon>Passeriformes</taxon>
        <taxon>Passeroidea</taxon>
        <taxon>Fringillidae</taxon>
        <taxon>Carduelinae</taxon>
        <taxon>Serinus</taxon>
    </lineage>
</organism>
<dbReference type="Proteomes" id="UP000694409">
    <property type="component" value="Unassembled WGS sequence"/>
</dbReference>
<name>A0A8C9N0A8_SERCA</name>
<keyword evidence="1" id="KW-0472">Membrane</keyword>
<keyword evidence="1" id="KW-1133">Transmembrane helix</keyword>
<evidence type="ECO:0000313" key="2">
    <source>
        <dbReference type="Ensembl" id="ENSSCAP00000011097.1"/>
    </source>
</evidence>
<protein>
    <submittedName>
        <fullName evidence="2">Uncharacterized protein</fullName>
    </submittedName>
</protein>
<keyword evidence="3" id="KW-1185">Reference proteome</keyword>
<reference evidence="2" key="1">
    <citation type="submission" date="2025-08" db="UniProtKB">
        <authorList>
            <consortium name="Ensembl"/>
        </authorList>
    </citation>
    <scope>IDENTIFICATION</scope>
</reference>
<evidence type="ECO:0000256" key="1">
    <source>
        <dbReference type="SAM" id="Phobius"/>
    </source>
</evidence>
<dbReference type="Ensembl" id="ENSSCAT00000012546.1">
    <property type="protein sequence ID" value="ENSSCAP00000011097.1"/>
    <property type="gene ID" value="ENSSCAG00000008369.1"/>
</dbReference>
<dbReference type="AlphaFoldDB" id="A0A8C9N0A8"/>
<proteinExistence type="predicted"/>
<evidence type="ECO:0000313" key="3">
    <source>
        <dbReference type="Proteomes" id="UP000694409"/>
    </source>
</evidence>
<reference evidence="2" key="2">
    <citation type="submission" date="2025-09" db="UniProtKB">
        <authorList>
            <consortium name="Ensembl"/>
        </authorList>
    </citation>
    <scope>IDENTIFICATION</scope>
</reference>
<dbReference type="GeneTree" id="ENSGT01010000228147"/>